<evidence type="ECO:0000313" key="1">
    <source>
        <dbReference type="EMBL" id="KVI09994.1"/>
    </source>
</evidence>
<evidence type="ECO:0000313" key="2">
    <source>
        <dbReference type="Proteomes" id="UP000243975"/>
    </source>
</evidence>
<organism evidence="1 2">
    <name type="scientific">Cynara cardunculus var. scolymus</name>
    <name type="common">Globe artichoke</name>
    <name type="synonym">Cynara scolymus</name>
    <dbReference type="NCBI Taxonomy" id="59895"/>
    <lineage>
        <taxon>Eukaryota</taxon>
        <taxon>Viridiplantae</taxon>
        <taxon>Streptophyta</taxon>
        <taxon>Embryophyta</taxon>
        <taxon>Tracheophyta</taxon>
        <taxon>Spermatophyta</taxon>
        <taxon>Magnoliopsida</taxon>
        <taxon>eudicotyledons</taxon>
        <taxon>Gunneridae</taxon>
        <taxon>Pentapetalae</taxon>
        <taxon>asterids</taxon>
        <taxon>campanulids</taxon>
        <taxon>Asterales</taxon>
        <taxon>Asteraceae</taxon>
        <taxon>Carduoideae</taxon>
        <taxon>Cardueae</taxon>
        <taxon>Carduinae</taxon>
        <taxon>Cynara</taxon>
    </lineage>
</organism>
<accession>A0A103YIZ4</accession>
<comment type="caution">
    <text evidence="1">The sequence shown here is derived from an EMBL/GenBank/DDBJ whole genome shotgun (WGS) entry which is preliminary data.</text>
</comment>
<gene>
    <name evidence="1" type="ORF">Ccrd_011617</name>
</gene>
<reference evidence="1 2" key="1">
    <citation type="journal article" date="2016" name="Sci. Rep.">
        <title>The genome sequence of the outbreeding globe artichoke constructed de novo incorporating a phase-aware low-pass sequencing strategy of F1 progeny.</title>
        <authorList>
            <person name="Scaglione D."/>
            <person name="Reyes-Chin-Wo S."/>
            <person name="Acquadro A."/>
            <person name="Froenicke L."/>
            <person name="Portis E."/>
            <person name="Beitel C."/>
            <person name="Tirone M."/>
            <person name="Mauro R."/>
            <person name="Lo Monaco A."/>
            <person name="Mauromicale G."/>
            <person name="Faccioli P."/>
            <person name="Cattivelli L."/>
            <person name="Rieseberg L."/>
            <person name="Michelmore R."/>
            <person name="Lanteri S."/>
        </authorList>
    </citation>
    <scope>NUCLEOTIDE SEQUENCE [LARGE SCALE GENOMIC DNA]</scope>
    <source>
        <strain evidence="1">2C</strain>
    </source>
</reference>
<dbReference type="Gramene" id="KVI09994">
    <property type="protein sequence ID" value="KVI09994"/>
    <property type="gene ID" value="Ccrd_011617"/>
</dbReference>
<sequence>MVELEHHALIAGILQSFLRVSQFGQRMTTWNLERERDTEMTNEIQGVGDIGNGDRTRLL</sequence>
<name>A0A103YIZ4_CYNCS</name>
<keyword evidence="2" id="KW-1185">Reference proteome</keyword>
<protein>
    <submittedName>
        <fullName evidence="1">Uncharacterized protein</fullName>
    </submittedName>
</protein>
<dbReference type="AlphaFoldDB" id="A0A103YIZ4"/>
<dbReference type="EMBL" id="LEKV01001032">
    <property type="protein sequence ID" value="KVI09994.1"/>
    <property type="molecule type" value="Genomic_DNA"/>
</dbReference>
<dbReference type="Proteomes" id="UP000243975">
    <property type="component" value="Unassembled WGS sequence"/>
</dbReference>
<proteinExistence type="predicted"/>